<dbReference type="AlphaFoldDB" id="A0A8J3SNM1"/>
<proteinExistence type="predicted"/>
<feature type="transmembrane region" description="Helical" evidence="2">
    <location>
        <begin position="53"/>
        <end position="71"/>
    </location>
</feature>
<dbReference type="SUPFAM" id="SSF52540">
    <property type="entry name" value="P-loop containing nucleoside triphosphate hydrolases"/>
    <property type="match status" value="1"/>
</dbReference>
<feature type="region of interest" description="Disordered" evidence="1">
    <location>
        <begin position="80"/>
        <end position="102"/>
    </location>
</feature>
<organism evidence="3 4">
    <name type="scientific">Planobispora siamensis</name>
    <dbReference type="NCBI Taxonomy" id="936338"/>
    <lineage>
        <taxon>Bacteria</taxon>
        <taxon>Bacillati</taxon>
        <taxon>Actinomycetota</taxon>
        <taxon>Actinomycetes</taxon>
        <taxon>Streptosporangiales</taxon>
        <taxon>Streptosporangiaceae</taxon>
        <taxon>Planobispora</taxon>
    </lineage>
</organism>
<evidence type="ECO:0000313" key="4">
    <source>
        <dbReference type="Proteomes" id="UP000619788"/>
    </source>
</evidence>
<dbReference type="Gene3D" id="3.40.50.300">
    <property type="entry name" value="P-loop containing nucleotide triphosphate hydrolases"/>
    <property type="match status" value="1"/>
</dbReference>
<feature type="compositionally biased region" description="Low complexity" evidence="1">
    <location>
        <begin position="115"/>
        <end position="132"/>
    </location>
</feature>
<accession>A0A8J3SNM1</accession>
<feature type="compositionally biased region" description="Low complexity" evidence="1">
    <location>
        <begin position="80"/>
        <end position="91"/>
    </location>
</feature>
<dbReference type="Proteomes" id="UP000619788">
    <property type="component" value="Unassembled WGS sequence"/>
</dbReference>
<dbReference type="InterPro" id="IPR027417">
    <property type="entry name" value="P-loop_NTPase"/>
</dbReference>
<evidence type="ECO:0000256" key="1">
    <source>
        <dbReference type="SAM" id="MobiDB-lite"/>
    </source>
</evidence>
<dbReference type="EMBL" id="BOOJ01000096">
    <property type="protein sequence ID" value="GIH97721.1"/>
    <property type="molecule type" value="Genomic_DNA"/>
</dbReference>
<keyword evidence="2" id="KW-0812">Transmembrane</keyword>
<dbReference type="RefSeq" id="WP_204069708.1">
    <property type="nucleotide sequence ID" value="NZ_BOOJ01000096.1"/>
</dbReference>
<keyword evidence="2" id="KW-1133">Transmembrane helix</keyword>
<comment type="caution">
    <text evidence="3">The sequence shown here is derived from an EMBL/GenBank/DDBJ whole genome shotgun (WGS) entry which is preliminary data.</text>
</comment>
<feature type="compositionally biased region" description="Gly residues" evidence="1">
    <location>
        <begin position="92"/>
        <end position="102"/>
    </location>
</feature>
<sequence>MPASPEGAAQPRHRWRSAALGALVGGAALFFLADPLDLPDPVLARLDQRDSVISMLVGLVGLGVGGAALWLQLRSSAAAANAGSGPTTSGDGSPGIGTVSGGMVVGQVTDRAQVSGPGSAHAHGAGPAIGTHTGPLAIGERAVAVGAGNRAPIHTGDVHLPPAPPPLPALAGVPAPPPDFTGRDEIRRQLLECLTPHAERTETASKTAVVLAAAVAGMAGVGKTALALVAAHQVLKEGWYPGGVFFVDLHGYTPGQIEPVEAAAGQLLRAMGHRDQELPATGPEMLALYRSVLAERAQKGRGVLVVADNAAEAGQVEPLVPAQDCHRLLVTSRHTLPVPARPAMKASRACSASTPENSTVV</sequence>
<name>A0A8J3SNM1_9ACTN</name>
<feature type="region of interest" description="Disordered" evidence="1">
    <location>
        <begin position="113"/>
        <end position="132"/>
    </location>
</feature>
<dbReference type="PANTHER" id="PTHR47691">
    <property type="entry name" value="REGULATOR-RELATED"/>
    <property type="match status" value="1"/>
</dbReference>
<gene>
    <name evidence="3" type="ORF">Psi01_83510</name>
</gene>
<evidence type="ECO:0008006" key="5">
    <source>
        <dbReference type="Google" id="ProtNLM"/>
    </source>
</evidence>
<keyword evidence="2" id="KW-0472">Membrane</keyword>
<reference evidence="3 4" key="1">
    <citation type="submission" date="2021-01" db="EMBL/GenBank/DDBJ databases">
        <title>Whole genome shotgun sequence of Planobispora siamensis NBRC 107568.</title>
        <authorList>
            <person name="Komaki H."/>
            <person name="Tamura T."/>
        </authorList>
    </citation>
    <scope>NUCLEOTIDE SEQUENCE [LARGE SCALE GENOMIC DNA]</scope>
    <source>
        <strain evidence="3 4">NBRC 107568</strain>
    </source>
</reference>
<dbReference type="PANTHER" id="PTHR47691:SF3">
    <property type="entry name" value="HTH-TYPE TRANSCRIPTIONAL REGULATOR RV0890C-RELATED"/>
    <property type="match status" value="1"/>
</dbReference>
<keyword evidence="4" id="KW-1185">Reference proteome</keyword>
<protein>
    <recommendedName>
        <fullName evidence="5">NB-ARC domain-containing protein</fullName>
    </recommendedName>
</protein>
<feature type="transmembrane region" description="Helical" evidence="2">
    <location>
        <begin position="15"/>
        <end position="33"/>
    </location>
</feature>
<evidence type="ECO:0000313" key="3">
    <source>
        <dbReference type="EMBL" id="GIH97721.1"/>
    </source>
</evidence>
<evidence type="ECO:0000256" key="2">
    <source>
        <dbReference type="SAM" id="Phobius"/>
    </source>
</evidence>